<evidence type="ECO:0000313" key="3">
    <source>
        <dbReference type="Proteomes" id="UP000071065"/>
    </source>
</evidence>
<dbReference type="AlphaFoldDB" id="A0A142BH74"/>
<dbReference type="PATRIC" id="fig|570277.3.peg.4490"/>
<dbReference type="RefSeq" id="WP_061509698.1">
    <property type="nucleotide sequence ID" value="NZ_CP013251.1"/>
</dbReference>
<evidence type="ECO:0000313" key="2">
    <source>
        <dbReference type="EMBL" id="AMO58100.1"/>
    </source>
</evidence>
<organism evidence="2 3">
    <name type="scientific">Endozoicomonas montiporae CL-33</name>
    <dbReference type="NCBI Taxonomy" id="570277"/>
    <lineage>
        <taxon>Bacteria</taxon>
        <taxon>Pseudomonadati</taxon>
        <taxon>Pseudomonadota</taxon>
        <taxon>Gammaproteobacteria</taxon>
        <taxon>Oceanospirillales</taxon>
        <taxon>Endozoicomonadaceae</taxon>
        <taxon>Endozoicomonas</taxon>
    </lineage>
</organism>
<proteinExistence type="predicted"/>
<dbReference type="STRING" id="570277.EZMO1_4176"/>
<name>A0A142BH74_9GAMM</name>
<feature type="compositionally biased region" description="Basic and acidic residues" evidence="1">
    <location>
        <begin position="1"/>
        <end position="17"/>
    </location>
</feature>
<sequence>MSNARAKAERSKAKDARQQPAPDKALKKKGRKKARPVTVMIKYQEQYKEKSQEIFQDAFWWKEPFKLGCYRTEGEAQKAIELKRRKCPGLYLFSLDGIHYS</sequence>
<reference evidence="2 3" key="1">
    <citation type="journal article" date="2016" name="Front. Microbiol.">
        <title>Genomic Insight into the Host-Endosymbiont Relationship of Endozoicomonas montiporae CL-33(T) with its Coral Host.</title>
        <authorList>
            <person name="Ding J.-Y."/>
            <person name="Shiu J.-H."/>
            <person name="Chen W.-M."/>
            <person name="Chiang Y.-R."/>
            <person name="Tang S.-L."/>
        </authorList>
    </citation>
    <scope>NUCLEOTIDE SEQUENCE [LARGE SCALE GENOMIC DNA]</scope>
    <source>
        <strain evidence="2 3">CL-33</strain>
    </source>
</reference>
<protein>
    <submittedName>
        <fullName evidence="2">Uncharacterized protein</fullName>
    </submittedName>
</protein>
<dbReference type="Proteomes" id="UP000071065">
    <property type="component" value="Chromosome"/>
</dbReference>
<dbReference type="KEGG" id="emp:EZMO1_4176"/>
<feature type="region of interest" description="Disordered" evidence="1">
    <location>
        <begin position="1"/>
        <end position="34"/>
    </location>
</feature>
<evidence type="ECO:0000256" key="1">
    <source>
        <dbReference type="SAM" id="MobiDB-lite"/>
    </source>
</evidence>
<accession>A0A142BH74</accession>
<dbReference type="EMBL" id="CP013251">
    <property type="protein sequence ID" value="AMO58100.1"/>
    <property type="molecule type" value="Genomic_DNA"/>
</dbReference>
<gene>
    <name evidence="2" type="ORF">EZMO1_4176</name>
</gene>